<dbReference type="Gene3D" id="1.10.150.20">
    <property type="entry name" value="5' to 3' exonuclease, C-terminal subdomain"/>
    <property type="match status" value="2"/>
</dbReference>
<evidence type="ECO:0000313" key="5">
    <source>
        <dbReference type="EMBL" id="EGF25725.1"/>
    </source>
</evidence>
<dbReference type="PATRIC" id="fig|991778.3.peg.4610"/>
<keyword evidence="1" id="KW-0677">Repeat</keyword>
<dbReference type="InterPro" id="IPR011990">
    <property type="entry name" value="TPR-like_helical_dom_sf"/>
</dbReference>
<keyword evidence="2 3" id="KW-0802">TPR repeat</keyword>
<dbReference type="GO" id="GO:0003899">
    <property type="term" value="F:DNA-directed RNA polymerase activity"/>
    <property type="evidence" value="ECO:0007669"/>
    <property type="project" value="InterPro"/>
</dbReference>
<accession>F2AX99</accession>
<dbReference type="PROSITE" id="PS50005">
    <property type="entry name" value="TPR"/>
    <property type="match status" value="1"/>
</dbReference>
<dbReference type="SMART" id="SM00028">
    <property type="entry name" value="TPR"/>
    <property type="match status" value="4"/>
</dbReference>
<dbReference type="GO" id="GO:0003677">
    <property type="term" value="F:DNA binding"/>
    <property type="evidence" value="ECO:0007669"/>
    <property type="project" value="InterPro"/>
</dbReference>
<proteinExistence type="predicted"/>
<dbReference type="PANTHER" id="PTHR44943">
    <property type="entry name" value="CELLULOSE SYNTHASE OPERON PROTEIN C"/>
    <property type="match status" value="1"/>
</dbReference>
<evidence type="ECO:0000256" key="1">
    <source>
        <dbReference type="ARBA" id="ARBA00022737"/>
    </source>
</evidence>
<dbReference type="GO" id="GO:0006351">
    <property type="term" value="P:DNA-templated transcription"/>
    <property type="evidence" value="ECO:0007669"/>
    <property type="project" value="InterPro"/>
</dbReference>
<dbReference type="SUPFAM" id="SSF47789">
    <property type="entry name" value="C-terminal domain of RNA polymerase alpha subunit"/>
    <property type="match status" value="2"/>
</dbReference>
<evidence type="ECO:0000313" key="6">
    <source>
        <dbReference type="Proteomes" id="UP000006222"/>
    </source>
</evidence>
<organism evidence="5 6">
    <name type="scientific">Rhodopirellula baltica WH47</name>
    <dbReference type="NCBI Taxonomy" id="991778"/>
    <lineage>
        <taxon>Bacteria</taxon>
        <taxon>Pseudomonadati</taxon>
        <taxon>Planctomycetota</taxon>
        <taxon>Planctomycetia</taxon>
        <taxon>Pirellulales</taxon>
        <taxon>Pirellulaceae</taxon>
        <taxon>Rhodopirellula</taxon>
    </lineage>
</organism>
<dbReference type="InterPro" id="IPR051685">
    <property type="entry name" value="Ycf3/AcsC/BcsC/TPR_MFPF"/>
</dbReference>
<comment type="caution">
    <text evidence="5">The sequence shown here is derived from an EMBL/GenBank/DDBJ whole genome shotgun (WGS) entry which is preliminary data.</text>
</comment>
<dbReference type="InterPro" id="IPR019734">
    <property type="entry name" value="TPR_rpt"/>
</dbReference>
<dbReference type="Pfam" id="PF14559">
    <property type="entry name" value="TPR_19"/>
    <property type="match status" value="1"/>
</dbReference>
<evidence type="ECO:0000259" key="4">
    <source>
        <dbReference type="Pfam" id="PF03118"/>
    </source>
</evidence>
<evidence type="ECO:0000256" key="2">
    <source>
        <dbReference type="ARBA" id="ARBA00022803"/>
    </source>
</evidence>
<name>F2AX99_RHOBT</name>
<evidence type="ECO:0000256" key="3">
    <source>
        <dbReference type="PROSITE-ProRule" id="PRU00339"/>
    </source>
</evidence>
<dbReference type="Proteomes" id="UP000006222">
    <property type="component" value="Unassembled WGS sequence"/>
</dbReference>
<dbReference type="Pfam" id="PF03118">
    <property type="entry name" value="RNA_pol_A_CTD"/>
    <property type="match status" value="2"/>
</dbReference>
<dbReference type="InterPro" id="IPR011260">
    <property type="entry name" value="RNAP_asu_C"/>
</dbReference>
<feature type="domain" description="RNA polymerase alpha subunit C-terminal" evidence="4">
    <location>
        <begin position="343"/>
        <end position="403"/>
    </location>
</feature>
<reference evidence="5 6" key="1">
    <citation type="journal article" date="2013" name="Mar. Genomics">
        <title>Expression of sulfatases in Rhodopirellula baltica and the diversity of sulfatases in the genus Rhodopirellula.</title>
        <authorList>
            <person name="Wegner C.E."/>
            <person name="Richter-Heitmann T."/>
            <person name="Klindworth A."/>
            <person name="Klockow C."/>
            <person name="Richter M."/>
            <person name="Achstetter T."/>
            <person name="Glockner F.O."/>
            <person name="Harder J."/>
        </authorList>
    </citation>
    <scope>NUCLEOTIDE SEQUENCE [LARGE SCALE GENOMIC DNA]</scope>
    <source>
        <strain evidence="5 6">WH47</strain>
    </source>
</reference>
<dbReference type="AlphaFoldDB" id="F2AX99"/>
<dbReference type="Gene3D" id="1.25.40.10">
    <property type="entry name" value="Tetratricopeptide repeat domain"/>
    <property type="match status" value="1"/>
</dbReference>
<dbReference type="Pfam" id="PF13181">
    <property type="entry name" value="TPR_8"/>
    <property type="match status" value="1"/>
</dbReference>
<gene>
    <name evidence="5" type="ORF">RBWH47_05135</name>
</gene>
<sequence length="500" mass="55632">MPPSVGKNWHHNLCVDFLDKFLFLQSTFLQSRSPPDSLSLLSDRCASEPKLAPDKTKMSEVELEVLDLKQMVLASNSFGPSDVAEIRQAITENYGHFGELRDAVNEMEQDDALTPAGKTKMGVCQFMLGRFKDASETLSAADGSAMALFYNARCQFELSNFDGAIEGYEQAKTSGYNEDQCKIGIAEAKRYQGKIEEAMAILDDIFGPAEQTADYMYQRAATAAQIGGRMEEAINLYQRAVSTDENHAGALFGLALENDRLGNDDEALRLYERAAKAFPTGIGALINLGVMYEDNGQYDKAQLCYKRILDCHPDHPRTQLYMKDASATGNMLYDEEAQRRNDRLAQTLNMPVANFELSVRSRNCLQKMGIETIGDLTRHSEQELLSSKNFGETSLVEIREMLSQKGLSLGQFAGEKKSNDPPVDTSHMSPDEQALLERPIADLNLSVRARKCMTRLQINSIGELIRKTGDDMLECKNFGVTSLNEVREKLGDLGLKMRGD</sequence>
<dbReference type="EMBL" id="AFAR01000214">
    <property type="protein sequence ID" value="EGF25725.1"/>
    <property type="molecule type" value="Genomic_DNA"/>
</dbReference>
<dbReference type="FunFam" id="1.10.150.20:FF:000098">
    <property type="entry name" value="RNA polymerase alpha subunit domain protein"/>
    <property type="match status" value="1"/>
</dbReference>
<protein>
    <submittedName>
        <fullName evidence="5">RNA polymerase alpha subunit domain protein</fullName>
    </submittedName>
</protein>
<feature type="repeat" description="TPR" evidence="3">
    <location>
        <begin position="282"/>
        <end position="315"/>
    </location>
</feature>
<dbReference type="PANTHER" id="PTHR44943:SF8">
    <property type="entry name" value="TPR REPEAT-CONTAINING PROTEIN MJ0263"/>
    <property type="match status" value="1"/>
</dbReference>
<dbReference type="SUPFAM" id="SSF48452">
    <property type="entry name" value="TPR-like"/>
    <property type="match status" value="1"/>
</dbReference>
<feature type="domain" description="RNA polymerase alpha subunit C-terminal" evidence="4">
    <location>
        <begin position="428"/>
        <end position="491"/>
    </location>
</feature>